<accession>A0ABM7NT17</accession>
<sequence>MNSNFFENKINKLFLDDNDNIYILDNNNIFYLYTDHQYYPFSSKLNNIRQCFMMNDMYVVHHDSTISLFDKNQIEIERRYNIWVTNDIDDVCYEFDLNLIITLEKGNIFINFNYDDIVNRTCLNMIYNDNYHHFHSYEHIKIINKLLLAYKNGTMDIFLLDHNKTKFYRSAGIDLHEFSKIIEYKSMLNCFISNDFSCYFLTDDQDIHQDLNNYMFPKIGYYFVNIDKSLYCYHKVSYYSTIIVPLLSIMPVMTKSMINLSHGNQLMVLTFKDDISFEIISHCDEKQILVYNNEYYLINNNYEKIIFDEILVNYDTINNFYTEKTDEEFVTDIQENKSVVDQLINIIPNIYRINNKFIYLFEQVNNTGKVVSYGDGVTRFVYNSLRKELDDILDKKFCDYNDETVIKLGKLLYFCNTDGFETFGNIHPYFFYCLSKKMDVNFLLKKFKSSEYNNFYKLYKEYSMNPQLLIDLDIGLNSADDYIKNIMISDLTDNEIYLYDKFVKGYMFFMKRSAIYEIIKNYSVSFYVNKLLFDGYFEVCPLFRMYNDNVCQHNFQIFCKIFEELFRELSKHEVSCFSQNITGSNYYVGDINILYAYEDNLNKSNNKHNDESHVEQNIEQNIEQTIEQNIEQNVSNNLSYQISTCNTELIVNIPATFDNVKQLINALTIEDYGLKN</sequence>
<evidence type="ECO:0000313" key="2">
    <source>
        <dbReference type="Proteomes" id="UP001321479"/>
    </source>
</evidence>
<dbReference type="Proteomes" id="UP001321479">
    <property type="component" value="Segment"/>
</dbReference>
<keyword evidence="2" id="KW-1185">Reference proteome</keyword>
<evidence type="ECO:0000313" key="1">
    <source>
        <dbReference type="EMBL" id="BCS83227.1"/>
    </source>
</evidence>
<protein>
    <submittedName>
        <fullName evidence="1">Uncharacterized protein</fullName>
    </submittedName>
</protein>
<proteinExistence type="predicted"/>
<name>A0ABM7NT17_9VIRU</name>
<dbReference type="GeneID" id="80558432"/>
<dbReference type="RefSeq" id="YP_010841835.1">
    <property type="nucleotide sequence ID" value="NC_079139.1"/>
</dbReference>
<reference evidence="1 2" key="1">
    <citation type="submission" date="2021-02" db="EMBL/GenBank/DDBJ databases">
        <title>Cotonvirus japonicus, which uses Golgi apparatus of host cells for its virion factory, phylogenetically links tailed tupanvirus and icosahedral mimivirus.</title>
        <authorList>
            <person name="Takahashi H."/>
            <person name="Fukaya S."/>
            <person name="Song C."/>
            <person name="Murata K."/>
            <person name="Takemura M."/>
        </authorList>
    </citation>
    <scope>NUCLEOTIDE SEQUENCE [LARGE SCALE GENOMIC DNA]</scope>
</reference>
<organism evidence="1 2">
    <name type="scientific">Cotonvirus japonicus</name>
    <dbReference type="NCBI Taxonomy" id="2811091"/>
    <lineage>
        <taxon>Viruses</taxon>
        <taxon>Varidnaviria</taxon>
        <taxon>Bamfordvirae</taxon>
        <taxon>Nucleocytoviricota</taxon>
        <taxon>Megaviricetes</taxon>
        <taxon>Imitervirales</taxon>
        <taxon>Mimiviridae</taxon>
        <taxon>Megamimivirinae</taxon>
        <taxon>Cotonvirus</taxon>
        <taxon>Cotonvirus japonicum</taxon>
    </lineage>
</organism>
<dbReference type="EMBL" id="AP024483">
    <property type="protein sequence ID" value="BCS83227.1"/>
    <property type="molecule type" value="Genomic_DNA"/>
</dbReference>